<feature type="region of interest" description="Disordered" evidence="2">
    <location>
        <begin position="819"/>
        <end position="848"/>
    </location>
</feature>
<reference evidence="4 5" key="1">
    <citation type="journal article" date="2010" name="Nature">
        <title>The Ectocarpus genome and the independent evolution of multicellularity in brown algae.</title>
        <authorList>
            <person name="Cock J.M."/>
            <person name="Sterck L."/>
            <person name="Rouze P."/>
            <person name="Scornet D."/>
            <person name="Allen A.E."/>
            <person name="Amoutzias G."/>
            <person name="Anthouard V."/>
            <person name="Artiguenave F."/>
            <person name="Aury J.M."/>
            <person name="Badger J.H."/>
            <person name="Beszteri B."/>
            <person name="Billiau K."/>
            <person name="Bonnet E."/>
            <person name="Bothwell J.H."/>
            <person name="Bowler C."/>
            <person name="Boyen C."/>
            <person name="Brownlee C."/>
            <person name="Carrano C.J."/>
            <person name="Charrier B."/>
            <person name="Cho G.Y."/>
            <person name="Coelho S.M."/>
            <person name="Collen J."/>
            <person name="Corre E."/>
            <person name="Da Silva C."/>
            <person name="Delage L."/>
            <person name="Delaroque N."/>
            <person name="Dittami S.M."/>
            <person name="Doulbeau S."/>
            <person name="Elias M."/>
            <person name="Farnham G."/>
            <person name="Gachon C.M."/>
            <person name="Gschloessl B."/>
            <person name="Heesch S."/>
            <person name="Jabbari K."/>
            <person name="Jubin C."/>
            <person name="Kawai H."/>
            <person name="Kimura K."/>
            <person name="Kloareg B."/>
            <person name="Kupper F.C."/>
            <person name="Lang D."/>
            <person name="Le Bail A."/>
            <person name="Leblanc C."/>
            <person name="Lerouge P."/>
            <person name="Lohr M."/>
            <person name="Lopez P.J."/>
            <person name="Martens C."/>
            <person name="Maumus F."/>
            <person name="Michel G."/>
            <person name="Miranda-Saavedra D."/>
            <person name="Morales J."/>
            <person name="Moreau H."/>
            <person name="Motomura T."/>
            <person name="Nagasato C."/>
            <person name="Napoli C.A."/>
            <person name="Nelson D.R."/>
            <person name="Nyvall-Collen P."/>
            <person name="Peters A.F."/>
            <person name="Pommier C."/>
            <person name="Potin P."/>
            <person name="Poulain J."/>
            <person name="Quesneville H."/>
            <person name="Read B."/>
            <person name="Rensing S.A."/>
            <person name="Ritter A."/>
            <person name="Rousvoal S."/>
            <person name="Samanta M."/>
            <person name="Samson G."/>
            <person name="Schroeder D.C."/>
            <person name="Segurens B."/>
            <person name="Strittmatter M."/>
            <person name="Tonon T."/>
            <person name="Tregear J.W."/>
            <person name="Valentin K."/>
            <person name="von Dassow P."/>
            <person name="Yamagishi T."/>
            <person name="Van de Peer Y."/>
            <person name="Wincker P."/>
        </authorList>
    </citation>
    <scope>NUCLEOTIDE SEQUENCE [LARGE SCALE GENOMIC DNA]</scope>
    <source>
        <strain evidence="5">Ec32 / CCAP1310/4</strain>
    </source>
</reference>
<dbReference type="OrthoDB" id="42075at2759"/>
<keyword evidence="5" id="KW-1185">Reference proteome</keyword>
<dbReference type="EMBL" id="FN649730">
    <property type="protein sequence ID" value="CBJ31577.1"/>
    <property type="molecule type" value="Genomic_DNA"/>
</dbReference>
<name>D7FU50_ECTSI</name>
<evidence type="ECO:0000256" key="2">
    <source>
        <dbReference type="SAM" id="MobiDB-lite"/>
    </source>
</evidence>
<feature type="compositionally biased region" description="Polar residues" evidence="2">
    <location>
        <begin position="668"/>
        <end position="677"/>
    </location>
</feature>
<comment type="similarity">
    <text evidence="1">Belongs to the CBF/MAK21 family.</text>
</comment>
<feature type="compositionally biased region" description="Low complexity" evidence="2">
    <location>
        <begin position="271"/>
        <end position="281"/>
    </location>
</feature>
<dbReference type="STRING" id="2880.D7FU50"/>
<accession>D7FU50</accession>
<dbReference type="GO" id="GO:0030692">
    <property type="term" value="C:Noc4p-Nop14p complex"/>
    <property type="evidence" value="ECO:0007669"/>
    <property type="project" value="TreeGrafter"/>
</dbReference>
<feature type="domain" description="CCAAT-binding factor" evidence="3">
    <location>
        <begin position="550"/>
        <end position="745"/>
    </location>
</feature>
<evidence type="ECO:0000313" key="5">
    <source>
        <dbReference type="Proteomes" id="UP000002630"/>
    </source>
</evidence>
<feature type="compositionally biased region" description="Low complexity" evidence="2">
    <location>
        <begin position="435"/>
        <end position="444"/>
    </location>
</feature>
<dbReference type="eggNOG" id="KOG2154">
    <property type="taxonomic scope" value="Eukaryota"/>
</dbReference>
<dbReference type="InParanoid" id="D7FU50"/>
<sequence length="889" mass="95098">MTEVKERIRVLRQVEYGVLSNVENANGIVSLLKELGRETETSVAVAAAHCLRRIFTQLLDPAKNPQLPRPSPRGGDPDTIVGGSSKAGKSKKKRKKRARSEDDVGGGDSARSVVAGVEGGQDKAARVYQAWLEARYLDFLRVLLGWIAEFDDFHRQGPALRTLMQFVEIEPILCVSAAKLSRAGRRGGGLLGGDGGLASPGAGTIWGGLFAELMRTIVLGPCSMEPKLLKSLGEDFVNVHDDIRYFLLASVTSIARHALADDTKLQEQRASPSPSSSPSPSRFVLPENSPLRGFRGTAAAFADARGGAGGGGETVGSAGKGSGGCETAAGASAVDSSALVATSSKKKRKKRKKTADLPEEKEQIVEASEVEEEGGGQKMDLAEISGRLARVLMVVRMVEEQSDLTAFLLPVRLSLPSTVSSSASRQLGNPEVGLDGDASSSSSDSSDDEEEEEGRAGSSGKGKRKAPEKGKGGRVGAEGKKMRMLAIERLRYHKKAFGDAWLACLRLPLPPALYRRVLLFLPGNVIPYMPSPVRLADFLTAAYGLGGVRSVLALDALFLLMQAHDLDYPDFYDSLYRLVTSDMMYAKYRARFFRMVDLCLTSSHVPAYVVAAFLKRFARATLQAPPSGALFTLALVRKLIGRHPECLPLISSRAPAVSDSKHRLLTSSGALSGTTGLKNRPLPSSDGSATGGAASPPPGGAVDGGAADEYDPGCEDTKGAGAMNTSLWELAALQNHYHPGVATLARGFLREADKKEAEGEAFAGPSKLAAETYQSLFDQAGRDEDDAWTTGDVEDVQDSIEESVRASLEKLATKPRDIDVGIDATFPDSTAEPPSPSSSAPRKRWTSHDWSDDGFWSCEDNYIVHNSMQAGGRDDDEEEEVCLGKTLWR</sequence>
<dbReference type="EMBL" id="FN648448">
    <property type="protein sequence ID" value="CBJ31577.1"/>
    <property type="molecule type" value="Genomic_DNA"/>
</dbReference>
<organism evidence="4 5">
    <name type="scientific">Ectocarpus siliculosus</name>
    <name type="common">Brown alga</name>
    <name type="synonym">Conferva siliculosa</name>
    <dbReference type="NCBI Taxonomy" id="2880"/>
    <lineage>
        <taxon>Eukaryota</taxon>
        <taxon>Sar</taxon>
        <taxon>Stramenopiles</taxon>
        <taxon>Ochrophyta</taxon>
        <taxon>PX clade</taxon>
        <taxon>Phaeophyceae</taxon>
        <taxon>Ectocarpales</taxon>
        <taxon>Ectocarpaceae</taxon>
        <taxon>Ectocarpus</taxon>
    </lineage>
</organism>
<dbReference type="Pfam" id="PF03914">
    <property type="entry name" value="CBF"/>
    <property type="match status" value="1"/>
</dbReference>
<evidence type="ECO:0000259" key="3">
    <source>
        <dbReference type="Pfam" id="PF03914"/>
    </source>
</evidence>
<dbReference type="InterPro" id="IPR027193">
    <property type="entry name" value="Noc4"/>
</dbReference>
<feature type="region of interest" description="Disordered" evidence="2">
    <location>
        <begin position="419"/>
        <end position="477"/>
    </location>
</feature>
<feature type="region of interest" description="Disordered" evidence="2">
    <location>
        <begin position="305"/>
        <end position="378"/>
    </location>
</feature>
<dbReference type="Proteomes" id="UP000002630">
    <property type="component" value="Linkage Group LG05"/>
</dbReference>
<feature type="compositionally biased region" description="Basic residues" evidence="2">
    <location>
        <begin position="88"/>
        <end position="98"/>
    </location>
</feature>
<evidence type="ECO:0000313" key="4">
    <source>
        <dbReference type="EMBL" id="CBJ31577.1"/>
    </source>
</evidence>
<dbReference type="PANTHER" id="PTHR12455">
    <property type="entry name" value="NUCLEOLAR COMPLEX PROTEIN 4"/>
    <property type="match status" value="1"/>
</dbReference>
<dbReference type="GO" id="GO:0032040">
    <property type="term" value="C:small-subunit processome"/>
    <property type="evidence" value="ECO:0007669"/>
    <property type="project" value="TreeGrafter"/>
</dbReference>
<evidence type="ECO:0000256" key="1">
    <source>
        <dbReference type="ARBA" id="ARBA00007797"/>
    </source>
</evidence>
<feature type="region of interest" description="Disordered" evidence="2">
    <location>
        <begin position="61"/>
        <end position="113"/>
    </location>
</feature>
<feature type="compositionally biased region" description="Basic and acidic residues" evidence="2">
    <location>
        <begin position="465"/>
        <end position="477"/>
    </location>
</feature>
<feature type="compositionally biased region" description="Low complexity" evidence="2">
    <location>
        <begin position="827"/>
        <end position="840"/>
    </location>
</feature>
<feature type="compositionally biased region" description="Gly residues" evidence="2">
    <location>
        <begin position="306"/>
        <end position="324"/>
    </location>
</feature>
<feature type="compositionally biased region" description="Low complexity" evidence="2">
    <location>
        <begin position="683"/>
        <end position="694"/>
    </location>
</feature>
<dbReference type="PANTHER" id="PTHR12455:SF0">
    <property type="entry name" value="NUCLEOLAR COMPLEX PROTEIN 4 HOMOLOG"/>
    <property type="match status" value="1"/>
</dbReference>
<dbReference type="AlphaFoldDB" id="D7FU50"/>
<dbReference type="GO" id="GO:0042254">
    <property type="term" value="P:ribosome biogenesis"/>
    <property type="evidence" value="ECO:0007669"/>
    <property type="project" value="InterPro"/>
</dbReference>
<gene>
    <name evidence="4" type="ORF">Esi_0265_0044</name>
</gene>
<feature type="region of interest" description="Disordered" evidence="2">
    <location>
        <begin position="668"/>
        <end position="718"/>
    </location>
</feature>
<feature type="compositionally biased region" description="Basic and acidic residues" evidence="2">
    <location>
        <begin position="354"/>
        <end position="364"/>
    </location>
</feature>
<proteinExistence type="inferred from homology"/>
<protein>
    <recommendedName>
        <fullName evidence="3">CCAAT-binding factor domain-containing protein</fullName>
    </recommendedName>
</protein>
<feature type="compositionally biased region" description="Basic residues" evidence="2">
    <location>
        <begin position="344"/>
        <end position="353"/>
    </location>
</feature>
<dbReference type="InterPro" id="IPR005612">
    <property type="entry name" value="CCAAT-binding_factor"/>
</dbReference>
<feature type="region of interest" description="Disordered" evidence="2">
    <location>
        <begin position="262"/>
        <end position="289"/>
    </location>
</feature>